<evidence type="ECO:0000313" key="3">
    <source>
        <dbReference type="Proteomes" id="UP000198809"/>
    </source>
</evidence>
<name>A0A1H8JN43_9BACL</name>
<dbReference type="Proteomes" id="UP000683429">
    <property type="component" value="Chromosome"/>
</dbReference>
<evidence type="ECO:0000313" key="1">
    <source>
        <dbReference type="EMBL" id="QWU13424.1"/>
    </source>
</evidence>
<dbReference type="Proteomes" id="UP000198809">
    <property type="component" value="Unassembled WGS sequence"/>
</dbReference>
<reference evidence="1 4" key="2">
    <citation type="submission" date="2021-06" db="EMBL/GenBank/DDBJ databases">
        <title>Whole genome sequence of Paenibacillus sophorae DSM23020 for comparative genomics.</title>
        <authorList>
            <person name="Kim M.-J."/>
            <person name="Lee G."/>
            <person name="Shin J.-H."/>
        </authorList>
    </citation>
    <scope>NUCLEOTIDE SEQUENCE [LARGE SCALE GENOMIC DNA]</scope>
    <source>
        <strain evidence="1 4">DSM 23020</strain>
    </source>
</reference>
<reference evidence="2 3" key="1">
    <citation type="submission" date="2016-10" db="EMBL/GenBank/DDBJ databases">
        <authorList>
            <person name="de Groot N.N."/>
        </authorList>
    </citation>
    <scope>NUCLEOTIDE SEQUENCE [LARGE SCALE GENOMIC DNA]</scope>
    <source>
        <strain evidence="2 3">CGMCC 1.10238</strain>
    </source>
</reference>
<organism evidence="2 3">
    <name type="scientific">Paenibacillus sophorae</name>
    <dbReference type="NCBI Taxonomy" id="1333845"/>
    <lineage>
        <taxon>Bacteria</taxon>
        <taxon>Bacillati</taxon>
        <taxon>Bacillota</taxon>
        <taxon>Bacilli</taxon>
        <taxon>Bacillales</taxon>
        <taxon>Paenibacillaceae</taxon>
        <taxon>Paenibacillus</taxon>
    </lineage>
</organism>
<evidence type="ECO:0000313" key="4">
    <source>
        <dbReference type="Proteomes" id="UP000683429"/>
    </source>
</evidence>
<evidence type="ECO:0000313" key="2">
    <source>
        <dbReference type="EMBL" id="SEN82130.1"/>
    </source>
</evidence>
<dbReference type="EMBL" id="CP076607">
    <property type="protein sequence ID" value="QWU13424.1"/>
    <property type="molecule type" value="Genomic_DNA"/>
</dbReference>
<dbReference type="OrthoDB" id="9851344at2"/>
<accession>A0A1H8JN43</accession>
<proteinExistence type="predicted"/>
<gene>
    <name evidence="1" type="ORF">KP014_15600</name>
    <name evidence="2" type="ORF">SAMN04487895_10388</name>
</gene>
<sequence length="134" mass="15733">MKNNINWGIKLFDPMYPQIKTFAKNKLNDGIDNGDFVFINGFDCRPLFESILIEVAKKRKLSVVINKDIERVTALQNKYNYKHIYNPMSIMKADHNRPHEIIISDNVQIESFDRLESDTLISGFRKKQRDRGEN</sequence>
<dbReference type="EMBL" id="FODH01000003">
    <property type="protein sequence ID" value="SEN82130.1"/>
    <property type="molecule type" value="Genomic_DNA"/>
</dbReference>
<protein>
    <submittedName>
        <fullName evidence="2">Uncharacterized protein</fullName>
    </submittedName>
</protein>
<dbReference type="AlphaFoldDB" id="A0A1H8JN43"/>
<dbReference type="RefSeq" id="WP_036596293.1">
    <property type="nucleotide sequence ID" value="NZ_CP076607.1"/>
</dbReference>
<keyword evidence="4" id="KW-1185">Reference proteome</keyword>